<reference evidence="5" key="1">
    <citation type="submission" date="2022-01" db="EMBL/GenBank/DDBJ databases">
        <title>Antribacter sp. nov., isolated from Guizhou of China.</title>
        <authorList>
            <person name="Chengliang C."/>
            <person name="Ya Z."/>
        </authorList>
    </citation>
    <scope>NUCLEOTIDE SEQUENCE</scope>
    <source>
        <strain evidence="5">KLBMP 9083</strain>
    </source>
</reference>
<dbReference type="Proteomes" id="UP001165405">
    <property type="component" value="Unassembled WGS sequence"/>
</dbReference>
<evidence type="ECO:0000256" key="3">
    <source>
        <dbReference type="ARBA" id="ARBA00022691"/>
    </source>
</evidence>
<dbReference type="RefSeq" id="WP_236090124.1">
    <property type="nucleotide sequence ID" value="NZ_JAKGSG010000041.1"/>
</dbReference>
<dbReference type="EMBL" id="JAKGSG010000041">
    <property type="protein sequence ID" value="MCF4122330.1"/>
    <property type="molecule type" value="Genomic_DNA"/>
</dbReference>
<dbReference type="SUPFAM" id="SSF53335">
    <property type="entry name" value="S-adenosyl-L-methionine-dependent methyltransferases"/>
    <property type="match status" value="1"/>
</dbReference>
<feature type="domain" description="Methyltransferase" evidence="4">
    <location>
        <begin position="38"/>
        <end position="131"/>
    </location>
</feature>
<dbReference type="GO" id="GO:0008168">
    <property type="term" value="F:methyltransferase activity"/>
    <property type="evidence" value="ECO:0007669"/>
    <property type="project" value="UniProtKB-KW"/>
</dbReference>
<dbReference type="PANTHER" id="PTHR43464:SF19">
    <property type="entry name" value="UBIQUINONE BIOSYNTHESIS O-METHYLTRANSFERASE, MITOCHONDRIAL"/>
    <property type="match status" value="1"/>
</dbReference>
<gene>
    <name evidence="5" type="ORF">L1785_15230</name>
</gene>
<accession>A0AA41QGH4</accession>
<dbReference type="InterPro" id="IPR029063">
    <property type="entry name" value="SAM-dependent_MTases_sf"/>
</dbReference>
<organism evidence="5 6">
    <name type="scientific">Antribacter soli</name>
    <dbReference type="NCBI Taxonomy" id="2910976"/>
    <lineage>
        <taxon>Bacteria</taxon>
        <taxon>Bacillati</taxon>
        <taxon>Actinomycetota</taxon>
        <taxon>Actinomycetes</taxon>
        <taxon>Micrococcales</taxon>
        <taxon>Promicromonosporaceae</taxon>
        <taxon>Antribacter</taxon>
    </lineage>
</organism>
<dbReference type="AlphaFoldDB" id="A0AA41QGH4"/>
<protein>
    <submittedName>
        <fullName evidence="5">Methyltransferase domain-containing protein</fullName>
    </submittedName>
</protein>
<evidence type="ECO:0000313" key="6">
    <source>
        <dbReference type="Proteomes" id="UP001165405"/>
    </source>
</evidence>
<comment type="caution">
    <text evidence="5">The sequence shown here is derived from an EMBL/GenBank/DDBJ whole genome shotgun (WGS) entry which is preliminary data.</text>
</comment>
<dbReference type="Pfam" id="PF13649">
    <property type="entry name" value="Methyltransf_25"/>
    <property type="match status" value="1"/>
</dbReference>
<keyword evidence="2" id="KW-0808">Transferase</keyword>
<dbReference type="CDD" id="cd02440">
    <property type="entry name" value="AdoMet_MTases"/>
    <property type="match status" value="1"/>
</dbReference>
<evidence type="ECO:0000313" key="5">
    <source>
        <dbReference type="EMBL" id="MCF4122330.1"/>
    </source>
</evidence>
<dbReference type="GO" id="GO:0032259">
    <property type="term" value="P:methylation"/>
    <property type="evidence" value="ECO:0007669"/>
    <property type="project" value="UniProtKB-KW"/>
</dbReference>
<keyword evidence="1 5" id="KW-0489">Methyltransferase</keyword>
<evidence type="ECO:0000256" key="1">
    <source>
        <dbReference type="ARBA" id="ARBA00022603"/>
    </source>
</evidence>
<evidence type="ECO:0000259" key="4">
    <source>
        <dbReference type="Pfam" id="PF13649"/>
    </source>
</evidence>
<dbReference type="Gene3D" id="3.40.50.150">
    <property type="entry name" value="Vaccinia Virus protein VP39"/>
    <property type="match status" value="1"/>
</dbReference>
<dbReference type="InterPro" id="IPR041698">
    <property type="entry name" value="Methyltransf_25"/>
</dbReference>
<sequence>MTPLTDDLRATLYDAENVWAEDDDFFLALANEHPVSRVLDLGCGTGRLTTALAAAGHIVMGVDPDEGAVTAARLKPHAEDVDWVLGTSSALDSGARFDLVLMTAHVVQAIADPGEWRRTLADLHRVLVPGGRLAFDSRDPAARAWERWNPQESHGMTELDDGTRVEGWYEVTAVTDGVVTLDEHAVLPDGTHDVQTGELAFRDEDRLRGDLRREGFTVDHVFGGWHREPVGRGDGELVVVAHR</sequence>
<keyword evidence="3" id="KW-0949">S-adenosyl-L-methionine</keyword>
<keyword evidence="6" id="KW-1185">Reference proteome</keyword>
<dbReference type="PANTHER" id="PTHR43464">
    <property type="entry name" value="METHYLTRANSFERASE"/>
    <property type="match status" value="1"/>
</dbReference>
<proteinExistence type="predicted"/>
<name>A0AA41QGH4_9MICO</name>
<evidence type="ECO:0000256" key="2">
    <source>
        <dbReference type="ARBA" id="ARBA00022679"/>
    </source>
</evidence>